<proteinExistence type="predicted"/>
<gene>
    <name evidence="2" type="ORF">A9K55_005225</name>
</gene>
<dbReference type="EMBL" id="CP023325">
    <property type="protein sequence ID" value="ATY64880.1"/>
    <property type="molecule type" value="Genomic_DNA"/>
</dbReference>
<organism evidence="2 3">
    <name type="scientific">Cordyceps militaris</name>
    <name type="common">Caterpillar fungus</name>
    <name type="synonym">Clavaria militaris</name>
    <dbReference type="NCBI Taxonomy" id="73501"/>
    <lineage>
        <taxon>Eukaryota</taxon>
        <taxon>Fungi</taxon>
        <taxon>Dikarya</taxon>
        <taxon>Ascomycota</taxon>
        <taxon>Pezizomycotina</taxon>
        <taxon>Sordariomycetes</taxon>
        <taxon>Hypocreomycetidae</taxon>
        <taxon>Hypocreales</taxon>
        <taxon>Cordycipitaceae</taxon>
        <taxon>Cordyceps</taxon>
    </lineage>
</organism>
<accession>A0A2H4SP62</accession>
<dbReference type="VEuPathDB" id="FungiDB:A9K55_005225"/>
<protein>
    <submittedName>
        <fullName evidence="2">Uncharacterized protein</fullName>
    </submittedName>
</protein>
<evidence type="ECO:0000313" key="3">
    <source>
        <dbReference type="Proteomes" id="UP000323067"/>
    </source>
</evidence>
<sequence length="99" mass="10350">MVKFLAVAAALAAVAAPVTAKNCVSGLYYCGKGLLAKGAYLDQIYASLINAGVPFTPEYIYRSLFFCQFGDKGEIYFIALCNGVCKIAGGGESDSCQAS</sequence>
<name>A0A2H4SP62_CORMI</name>
<evidence type="ECO:0000313" key="2">
    <source>
        <dbReference type="EMBL" id="ATY64880.1"/>
    </source>
</evidence>
<feature type="signal peptide" evidence="1">
    <location>
        <begin position="1"/>
        <end position="20"/>
    </location>
</feature>
<dbReference type="Proteomes" id="UP000323067">
    <property type="component" value="Chromosome v"/>
</dbReference>
<evidence type="ECO:0000256" key="1">
    <source>
        <dbReference type="SAM" id="SignalP"/>
    </source>
</evidence>
<reference evidence="2 3" key="1">
    <citation type="journal article" date="2017" name="BMC Genomics">
        <title>Chromosome level assembly and secondary metabolite potential of the parasitic fungus Cordyceps militaris.</title>
        <authorList>
            <person name="Kramer G.J."/>
            <person name="Nodwell J.R."/>
        </authorList>
    </citation>
    <scope>NUCLEOTIDE SEQUENCE [LARGE SCALE GENOMIC DNA]</scope>
    <source>
        <strain evidence="2 3">ATCC 34164</strain>
    </source>
</reference>
<feature type="chain" id="PRO_5014183021" evidence="1">
    <location>
        <begin position="21"/>
        <end position="99"/>
    </location>
</feature>
<dbReference type="AlphaFoldDB" id="A0A2H4SP62"/>
<keyword evidence="1" id="KW-0732">Signal</keyword>